<protein>
    <submittedName>
        <fullName evidence="2">Metal-response element-binding transcription factor 2</fullName>
    </submittedName>
</protein>
<feature type="region of interest" description="Disordered" evidence="1">
    <location>
        <begin position="792"/>
        <end position="1059"/>
    </location>
</feature>
<evidence type="ECO:0000256" key="1">
    <source>
        <dbReference type="SAM" id="MobiDB-lite"/>
    </source>
</evidence>
<feature type="region of interest" description="Disordered" evidence="1">
    <location>
        <begin position="610"/>
        <end position="643"/>
    </location>
</feature>
<dbReference type="Pfam" id="PF00628">
    <property type="entry name" value="PHD"/>
    <property type="match status" value="1"/>
</dbReference>
<dbReference type="CDD" id="cd15578">
    <property type="entry name" value="PHD1_MTF2"/>
    <property type="match status" value="1"/>
</dbReference>
<dbReference type="SUPFAM" id="SSF144232">
    <property type="entry name" value="HIT/MYND zinc finger-like"/>
    <property type="match status" value="1"/>
</dbReference>
<feature type="compositionally biased region" description="Basic and acidic residues" evidence="1">
    <location>
        <begin position="1393"/>
        <end position="1402"/>
    </location>
</feature>
<feature type="compositionally biased region" description="Basic and acidic residues" evidence="1">
    <location>
        <begin position="479"/>
        <end position="490"/>
    </location>
</feature>
<feature type="compositionally biased region" description="Basic and acidic residues" evidence="1">
    <location>
        <begin position="1478"/>
        <end position="1488"/>
    </location>
</feature>
<feature type="compositionally biased region" description="Basic and acidic residues" evidence="1">
    <location>
        <begin position="504"/>
        <end position="541"/>
    </location>
</feature>
<dbReference type="InterPro" id="IPR001965">
    <property type="entry name" value="Znf_PHD"/>
</dbReference>
<dbReference type="Gene3D" id="2.30.30.140">
    <property type="match status" value="1"/>
</dbReference>
<proteinExistence type="predicted"/>
<dbReference type="InterPro" id="IPR002893">
    <property type="entry name" value="Znf_MYND"/>
</dbReference>
<feature type="compositionally biased region" description="Polar residues" evidence="1">
    <location>
        <begin position="886"/>
        <end position="898"/>
    </location>
</feature>
<accession>A0A6S7GS02</accession>
<feature type="compositionally biased region" description="Basic and acidic residues" evidence="1">
    <location>
        <begin position="617"/>
        <end position="643"/>
    </location>
</feature>
<dbReference type="PROSITE" id="PS01359">
    <property type="entry name" value="ZF_PHD_1"/>
    <property type="match status" value="1"/>
</dbReference>
<comment type="caution">
    <text evidence="2">The sequence shown here is derived from an EMBL/GenBank/DDBJ whole genome shotgun (WGS) entry which is preliminary data.</text>
</comment>
<feature type="region of interest" description="Disordered" evidence="1">
    <location>
        <begin position="474"/>
        <end position="596"/>
    </location>
</feature>
<feature type="compositionally biased region" description="Basic and acidic residues" evidence="1">
    <location>
        <begin position="198"/>
        <end position="248"/>
    </location>
</feature>
<feature type="compositionally biased region" description="Polar residues" evidence="1">
    <location>
        <begin position="1046"/>
        <end position="1055"/>
    </location>
</feature>
<reference evidence="2" key="1">
    <citation type="submission" date="2020-04" db="EMBL/GenBank/DDBJ databases">
        <authorList>
            <person name="Alioto T."/>
            <person name="Alioto T."/>
            <person name="Gomez Garrido J."/>
        </authorList>
    </citation>
    <scope>NUCLEOTIDE SEQUENCE</scope>
    <source>
        <strain evidence="2">A484AB</strain>
    </source>
</reference>
<dbReference type="InterPro" id="IPR019787">
    <property type="entry name" value="Znf_PHD-finger"/>
</dbReference>
<feature type="region of interest" description="Disordered" evidence="1">
    <location>
        <begin position="714"/>
        <end position="749"/>
    </location>
</feature>
<feature type="compositionally biased region" description="Basic and acidic residues" evidence="1">
    <location>
        <begin position="1456"/>
        <end position="1467"/>
    </location>
</feature>
<dbReference type="PROSITE" id="PS50016">
    <property type="entry name" value="ZF_PHD_2"/>
    <property type="match status" value="1"/>
</dbReference>
<feature type="compositionally biased region" description="Basic and acidic residues" evidence="1">
    <location>
        <begin position="985"/>
        <end position="1004"/>
    </location>
</feature>
<evidence type="ECO:0000313" key="3">
    <source>
        <dbReference type="Proteomes" id="UP001152795"/>
    </source>
</evidence>
<feature type="region of interest" description="Disordered" evidence="1">
    <location>
        <begin position="1298"/>
        <end position="1402"/>
    </location>
</feature>
<feature type="compositionally biased region" description="Polar residues" evidence="1">
    <location>
        <begin position="847"/>
        <end position="857"/>
    </location>
</feature>
<feature type="compositionally biased region" description="Basic and acidic residues" evidence="1">
    <location>
        <begin position="1337"/>
        <end position="1351"/>
    </location>
</feature>
<dbReference type="InterPro" id="IPR042014">
    <property type="entry name" value="MTF2_PHD1"/>
</dbReference>
<feature type="compositionally biased region" description="Basic and acidic residues" evidence="1">
    <location>
        <begin position="1616"/>
        <end position="1648"/>
    </location>
</feature>
<gene>
    <name evidence="2" type="ORF">PACLA_8A082598</name>
</gene>
<name>A0A6S7GS02_PARCT</name>
<dbReference type="OrthoDB" id="5963379at2759"/>
<dbReference type="SMART" id="SM00249">
    <property type="entry name" value="PHD"/>
    <property type="match status" value="1"/>
</dbReference>
<dbReference type="Pfam" id="PF01753">
    <property type="entry name" value="zf-MYND"/>
    <property type="match status" value="1"/>
</dbReference>
<feature type="region of interest" description="Disordered" evidence="1">
    <location>
        <begin position="1258"/>
        <end position="1281"/>
    </location>
</feature>
<feature type="region of interest" description="Disordered" evidence="1">
    <location>
        <begin position="1616"/>
        <end position="1679"/>
    </location>
</feature>
<feature type="compositionally biased region" description="Basic and acidic residues" evidence="1">
    <location>
        <begin position="269"/>
        <end position="343"/>
    </location>
</feature>
<feature type="compositionally biased region" description="Basic residues" evidence="1">
    <location>
        <begin position="491"/>
        <end position="503"/>
    </location>
</feature>
<evidence type="ECO:0000313" key="2">
    <source>
        <dbReference type="EMBL" id="CAB3994415.1"/>
    </source>
</evidence>
<dbReference type="EMBL" id="CACRXK020002459">
    <property type="protein sequence ID" value="CAB3994415.1"/>
    <property type="molecule type" value="Genomic_DNA"/>
</dbReference>
<dbReference type="InterPro" id="IPR019786">
    <property type="entry name" value="Zinc_finger_PHD-type_CS"/>
</dbReference>
<dbReference type="PROSITE" id="PS50865">
    <property type="entry name" value="ZF_MYND_2"/>
    <property type="match status" value="1"/>
</dbReference>
<dbReference type="InterPro" id="IPR011011">
    <property type="entry name" value="Znf_FYVE_PHD"/>
</dbReference>
<feature type="compositionally biased region" description="Basic and acidic residues" evidence="1">
    <location>
        <begin position="1031"/>
        <end position="1045"/>
    </location>
</feature>
<dbReference type="Proteomes" id="UP001152795">
    <property type="component" value="Unassembled WGS sequence"/>
</dbReference>
<feature type="compositionally biased region" description="Polar residues" evidence="1">
    <location>
        <begin position="792"/>
        <end position="840"/>
    </location>
</feature>
<organism evidence="2 3">
    <name type="scientific">Paramuricea clavata</name>
    <name type="common">Red gorgonian</name>
    <name type="synonym">Violescent sea-whip</name>
    <dbReference type="NCBI Taxonomy" id="317549"/>
    <lineage>
        <taxon>Eukaryota</taxon>
        <taxon>Metazoa</taxon>
        <taxon>Cnidaria</taxon>
        <taxon>Anthozoa</taxon>
        <taxon>Octocorallia</taxon>
        <taxon>Malacalcyonacea</taxon>
        <taxon>Plexauridae</taxon>
        <taxon>Paramuricea</taxon>
    </lineage>
</organism>
<dbReference type="Gene3D" id="6.10.140.2220">
    <property type="match status" value="1"/>
</dbReference>
<keyword evidence="3" id="KW-1185">Reference proteome</keyword>
<dbReference type="InterPro" id="IPR013083">
    <property type="entry name" value="Znf_RING/FYVE/PHD"/>
</dbReference>
<feature type="region of interest" description="Disordered" evidence="1">
    <location>
        <begin position="198"/>
        <end position="365"/>
    </location>
</feature>
<feature type="compositionally biased region" description="Polar residues" evidence="1">
    <location>
        <begin position="739"/>
        <end position="749"/>
    </location>
</feature>
<dbReference type="Gene3D" id="3.30.40.10">
    <property type="entry name" value="Zinc/RING finger domain, C3HC4 (zinc finger)"/>
    <property type="match status" value="1"/>
</dbReference>
<feature type="compositionally biased region" description="Basic and acidic residues" evidence="1">
    <location>
        <begin position="1665"/>
        <end position="1679"/>
    </location>
</feature>
<feature type="region of interest" description="Disordered" evidence="1">
    <location>
        <begin position="1435"/>
        <end position="1500"/>
    </location>
</feature>
<dbReference type="SUPFAM" id="SSF57903">
    <property type="entry name" value="FYVE/PHD zinc finger"/>
    <property type="match status" value="1"/>
</dbReference>
<sequence length="1821" mass="205408">MDKGFHFQLGDVVLAEWSDKLFYAKILHIDHLARTCTLLFDDDSIDHCPFTKIHSVTETTAEIVCIVCKDGASTRPNEIVLCDKCGVGYHQKCHNPVIEDKALEPEEPWMCVFCTNGSECPHLLNPFETKLRKDLSSMSMKKSREDSKDNHYMSHHAAGFIPNNPSRVGNLMANYYHDAYQRRNSIDSSGVRHVPREAHHVMNRRVMMERPRNKYYSDEDQRAERENIDSRKGRLGSQEKQKTSRDVWDNGGHTPTSRDVSANDVVADDVSKSKGGKDGPREKQRLTQDLERQRKKLKEDVKRGQELQREHTQLLTRDQMHDQSRDVPTDDRSDDDRKYDRRYHNGTAEYSENIRNSSEKRTHDEYKSADVRVNGAGTGDEALKRKLDPCDCDDSSQGSGVNKHMHKMSDIQCEHSSSRENYHEVNGHADDANHEHVSNTRGVHEHAREIHEHANSEGATRELYSSEKIEVLGESSDLSGHDEAGDEKSKAKTYQKSGHKHRKSSEGKNAYDESLSVRKERRAKEGSKERCGSVKMDKGSLKDGSSGLKRGSCSDDSVDNEHGGSKRKAVNQDGGKRQHGVDYESDATQNRVRSDFPRHNWLVERWMNQKNTPGNEKAARVSEQETRRASTESLKETLKDPKDCTSINNTLDQSTAMQTSVSPVFEQTYKDEVLDEGYNTKRISDDEIAQDNEIVISQHENEILKVPSPVKYENDPLVQNNHSPEIKYSPTKQERISPRSLNNCSPEIKQYSPTRASLDVVQSSPNLVESSPNFVQTSPKRVQISPNRLQTSLNSVPLSPNRLQATSCGATPSYQVQTGSPNRVQASPNRLPSTVPQSPNRLAPTPNCITSSSNRISPNRVAESQRVAASPHRVSNNTSIPPPNQVPHSPNGRLSSSLPDGVAPSPNRIPASPHRVPAPSPNKVPQSPNRIPDRVAPSPNRVPVSPNEKNPKRSSSVGSGHSIESRQISPRFTQDLRGVQGELRTSQDRAGSREDRNGHNERVLAGRLSLRQESLSGGEEDKIIEVTSDGEESKRASSEDHKEVSRIQTGRSVNPVSPIIRSDKHAMDEMHPGIHEPRTQDLKPLRVPAELPPGLPFMGPAYVAGYSPKTFTPHLITHNAAGMRHPGHPALQGGLPGRLEVCQHSKPDMNCPFHGKKVENMHPHVSGYPVLSTDAHIYPQHALHDKLRDKRSDHLDLHSDPIAMQRRLSAVYDRHLVMPHGIPIHHPRYLAPGLIDEHGFPIDERYKHRIEAAHPYAGMHKPQSHTPGGVTADTSKYAGSPSEEKRYALKYMEDKRHTSKDVGMQPENYRHHQQPLMTSRLDRNDVKRFNISPQDMRSSRAEHVPRTRPESPGKYSPSVRHMKEAHPGYIQLGEGKKEKTGPESRPSPSPSTLDRESINRDFNERFNMLDKTFKEKLEGTDRSKDEVIAAYGSAQRRLEAGAPPRAWSENQARGVDPQKYRNPEKHSPNTKHSPPNMDEQRKLQDRTSPRGLVTSVHTSTQKATLPMPSYFHGNLLPGATHGYGRGMVGIPVMANPGDFGVWQSMRGPARIPGYPPSSIQTQGVPAEKNERLKPEYATAKREHQETERSLAIEKHRMNLAQLENERRKAMMAGKIERIDERRAESGEHERPSPRTREEELRRKWELENRKRKLEQSEVQLSPHARAQDMNKRMSDKSHHMPDELALRKEQYLAMYARQHEGYGMTGVPYPDRARSAGNPAFYMARMGGQAEASVTEALRKQREYNERQEAIRKMVNHERGIVDSGEPAKKRIKNNRCMCGVCGKEASFLCSGCQKAWYCSAKCQHTAWAEHCKECTESKRR</sequence>